<sequence>MRKMTVMGASALLVAGLVASPAVAFAAPALAASPNAVSLSGADLVELAFPGASSDVLPAGQDEADELAATGASSVIGFTLIAVALVGGGTTLMVLRRQGALEG</sequence>
<evidence type="ECO:0000313" key="4">
    <source>
        <dbReference type="Proteomes" id="UP000540568"/>
    </source>
</evidence>
<protein>
    <submittedName>
        <fullName evidence="3">LPXTG-motif cell wall-anchored protein</fullName>
    </submittedName>
</protein>
<keyword evidence="2" id="KW-0732">Signal</keyword>
<keyword evidence="1" id="KW-0472">Membrane</keyword>
<gene>
    <name evidence="3" type="ORF">FHX71_004065</name>
</gene>
<name>A0A7W3PFZ5_9MICO</name>
<comment type="caution">
    <text evidence="3">The sequence shown here is derived from an EMBL/GenBank/DDBJ whole genome shotgun (WGS) entry which is preliminary data.</text>
</comment>
<dbReference type="Proteomes" id="UP000540568">
    <property type="component" value="Unassembled WGS sequence"/>
</dbReference>
<dbReference type="AlphaFoldDB" id="A0A7W3PFZ5"/>
<feature type="transmembrane region" description="Helical" evidence="1">
    <location>
        <begin position="75"/>
        <end position="95"/>
    </location>
</feature>
<keyword evidence="1" id="KW-1133">Transmembrane helix</keyword>
<keyword evidence="1" id="KW-0812">Transmembrane</keyword>
<feature type="chain" id="PRO_5038394381" evidence="2">
    <location>
        <begin position="27"/>
        <end position="103"/>
    </location>
</feature>
<feature type="signal peptide" evidence="2">
    <location>
        <begin position="1"/>
        <end position="26"/>
    </location>
</feature>
<keyword evidence="4" id="KW-1185">Reference proteome</keyword>
<reference evidence="3 4" key="1">
    <citation type="submission" date="2020-07" db="EMBL/GenBank/DDBJ databases">
        <title>Sequencing the genomes of 1000 actinobacteria strains.</title>
        <authorList>
            <person name="Klenk H.-P."/>
        </authorList>
    </citation>
    <scope>NUCLEOTIDE SEQUENCE [LARGE SCALE GENOMIC DNA]</scope>
    <source>
        <strain evidence="3 4">DSM 44121</strain>
    </source>
</reference>
<evidence type="ECO:0000256" key="2">
    <source>
        <dbReference type="SAM" id="SignalP"/>
    </source>
</evidence>
<dbReference type="EMBL" id="JACGWV010000002">
    <property type="protein sequence ID" value="MBA8810089.1"/>
    <property type="molecule type" value="Genomic_DNA"/>
</dbReference>
<evidence type="ECO:0000256" key="1">
    <source>
        <dbReference type="SAM" id="Phobius"/>
    </source>
</evidence>
<organism evidence="3 4">
    <name type="scientific">Promicromonospora sukumoe</name>
    <dbReference type="NCBI Taxonomy" id="88382"/>
    <lineage>
        <taxon>Bacteria</taxon>
        <taxon>Bacillati</taxon>
        <taxon>Actinomycetota</taxon>
        <taxon>Actinomycetes</taxon>
        <taxon>Micrococcales</taxon>
        <taxon>Promicromonosporaceae</taxon>
        <taxon>Promicromonospora</taxon>
    </lineage>
</organism>
<dbReference type="NCBIfam" id="TIGR01167">
    <property type="entry name" value="LPXTG_anchor"/>
    <property type="match status" value="1"/>
</dbReference>
<proteinExistence type="predicted"/>
<accession>A0A7W3PFZ5</accession>
<evidence type="ECO:0000313" key="3">
    <source>
        <dbReference type="EMBL" id="MBA8810089.1"/>
    </source>
</evidence>